<dbReference type="PANTHER" id="PTHR21666">
    <property type="entry name" value="PEPTIDASE-RELATED"/>
    <property type="match status" value="1"/>
</dbReference>
<keyword evidence="8" id="KW-0812">Transmembrane</keyword>
<dbReference type="InterPro" id="IPR011055">
    <property type="entry name" value="Dup_hybrid_motif"/>
</dbReference>
<comment type="cofactor">
    <cofactor evidence="1">
        <name>Zn(2+)</name>
        <dbReference type="ChEBI" id="CHEBI:29105"/>
    </cofactor>
</comment>
<dbReference type="GO" id="GO:0030313">
    <property type="term" value="C:cell envelope"/>
    <property type="evidence" value="ECO:0007669"/>
    <property type="project" value="UniProtKB-SubCell"/>
</dbReference>
<keyword evidence="4" id="KW-0479">Metal-binding</keyword>
<dbReference type="InterPro" id="IPR045834">
    <property type="entry name" value="Csd3_N2"/>
</dbReference>
<evidence type="ECO:0000256" key="7">
    <source>
        <dbReference type="ARBA" id="ARBA00023049"/>
    </source>
</evidence>
<organism evidence="11 12">
    <name type="scientific">Candidatus Enterousia excrementavium</name>
    <dbReference type="NCBI Taxonomy" id="2840789"/>
    <lineage>
        <taxon>Bacteria</taxon>
        <taxon>Pseudomonadati</taxon>
        <taxon>Pseudomonadota</taxon>
        <taxon>Alphaproteobacteria</taxon>
        <taxon>Candidatus Enterousia</taxon>
    </lineage>
</organism>
<feature type="domain" description="Csd3-like second N-terminal" evidence="10">
    <location>
        <begin position="159"/>
        <end position="269"/>
    </location>
</feature>
<reference evidence="11" key="2">
    <citation type="journal article" date="2021" name="PeerJ">
        <title>Extensive microbial diversity within the chicken gut microbiome revealed by metagenomics and culture.</title>
        <authorList>
            <person name="Gilroy R."/>
            <person name="Ravi A."/>
            <person name="Getino M."/>
            <person name="Pursley I."/>
            <person name="Horton D.L."/>
            <person name="Alikhan N.F."/>
            <person name="Baker D."/>
            <person name="Gharbi K."/>
            <person name="Hall N."/>
            <person name="Watson M."/>
            <person name="Adriaenssens E.M."/>
            <person name="Foster-Nyarko E."/>
            <person name="Jarju S."/>
            <person name="Secka A."/>
            <person name="Antonio M."/>
            <person name="Oren A."/>
            <person name="Chaudhuri R.R."/>
            <person name="La Ragione R."/>
            <person name="Hildebrand F."/>
            <person name="Pallen M.J."/>
        </authorList>
    </citation>
    <scope>NUCLEOTIDE SEQUENCE</scope>
    <source>
        <strain evidence="11">B1-16210</strain>
    </source>
</reference>
<dbReference type="Pfam" id="PF01551">
    <property type="entry name" value="Peptidase_M23"/>
    <property type="match status" value="1"/>
</dbReference>
<dbReference type="Pfam" id="PF19425">
    <property type="entry name" value="Csd3_N2"/>
    <property type="match status" value="1"/>
</dbReference>
<keyword evidence="3" id="KW-0645">Protease</keyword>
<dbReference type="GO" id="GO:0046872">
    <property type="term" value="F:metal ion binding"/>
    <property type="evidence" value="ECO:0007669"/>
    <property type="project" value="UniProtKB-KW"/>
</dbReference>
<keyword evidence="8" id="KW-1133">Transmembrane helix</keyword>
<evidence type="ECO:0000259" key="9">
    <source>
        <dbReference type="Pfam" id="PF01551"/>
    </source>
</evidence>
<dbReference type="EMBL" id="JADINE010000028">
    <property type="protein sequence ID" value="MBO8407236.1"/>
    <property type="molecule type" value="Genomic_DNA"/>
</dbReference>
<evidence type="ECO:0000256" key="1">
    <source>
        <dbReference type="ARBA" id="ARBA00001947"/>
    </source>
</evidence>
<keyword evidence="7" id="KW-0482">Metalloprotease</keyword>
<feature type="transmembrane region" description="Helical" evidence="8">
    <location>
        <begin position="12"/>
        <end position="33"/>
    </location>
</feature>
<evidence type="ECO:0000256" key="6">
    <source>
        <dbReference type="ARBA" id="ARBA00022833"/>
    </source>
</evidence>
<dbReference type="InterPro" id="IPR016047">
    <property type="entry name" value="M23ase_b-sheet_dom"/>
</dbReference>
<dbReference type="Gene3D" id="2.70.70.10">
    <property type="entry name" value="Glucose Permease (Domain IIA)"/>
    <property type="match status" value="1"/>
</dbReference>
<feature type="domain" description="M23ase beta-sheet core" evidence="9">
    <location>
        <begin position="282"/>
        <end position="378"/>
    </location>
</feature>
<gene>
    <name evidence="11" type="ORF">IAC77_02105</name>
</gene>
<evidence type="ECO:0000313" key="11">
    <source>
        <dbReference type="EMBL" id="MBO8407236.1"/>
    </source>
</evidence>
<keyword evidence="6" id="KW-0862">Zinc</keyword>
<evidence type="ECO:0000313" key="12">
    <source>
        <dbReference type="Proteomes" id="UP000721442"/>
    </source>
</evidence>
<dbReference type="CDD" id="cd12797">
    <property type="entry name" value="M23_peptidase"/>
    <property type="match status" value="1"/>
</dbReference>
<dbReference type="AlphaFoldDB" id="A0A940IC27"/>
<name>A0A940IC27_9PROT</name>
<protein>
    <submittedName>
        <fullName evidence="11">Peptidoglycan DD-metalloendopeptidase family protein</fullName>
    </submittedName>
</protein>
<evidence type="ECO:0000259" key="10">
    <source>
        <dbReference type="Pfam" id="PF19425"/>
    </source>
</evidence>
<dbReference type="GO" id="GO:0004222">
    <property type="term" value="F:metalloendopeptidase activity"/>
    <property type="evidence" value="ECO:0007669"/>
    <property type="project" value="TreeGrafter"/>
</dbReference>
<keyword evidence="5" id="KW-0378">Hydrolase</keyword>
<dbReference type="InterPro" id="IPR050570">
    <property type="entry name" value="Cell_wall_metabolism_enzyme"/>
</dbReference>
<dbReference type="PANTHER" id="PTHR21666:SF288">
    <property type="entry name" value="CELL DIVISION PROTEIN YTFB"/>
    <property type="match status" value="1"/>
</dbReference>
<accession>A0A940IC27</accession>
<dbReference type="GO" id="GO:0006508">
    <property type="term" value="P:proteolysis"/>
    <property type="evidence" value="ECO:0007669"/>
    <property type="project" value="UniProtKB-KW"/>
</dbReference>
<proteinExistence type="predicted"/>
<sequence>MKKAKDILSLTNITWAVVGLALILVIVAVVLAFTHRDGGVVGDMVADDGTHRSIVVVSSGDTLSKLLTDQGFTNAQVLEIADVLKSGANVTSLRADSDKIEFVRDNESAPVSRIVIIPSPWRQIEISSADDGGWKCETVEIQPDKRAVYRAGEILDGDSFYLAGARAGIPEGILAQVYDLLAFEMDFERDVRAGQKFFVLYEENFANGKKVDNGNVLAVQFQALRGDVRMYRFQKSDGKIGYYDENGNGAIKSLKRTPINNARVTSSFSTSRKHPVLGYTRAHKGIDFRASTGTPIPAAGAGRVVARGYNSGHGNYIKLRHNASFETLYAHMSKFAKGVVVGTTVKQGQTIGYVGSTGLSTGPHLHYEIIKDGKHVNPMTVKLPAISNLGKEDKENFIEYRKNLDAGIERLSEHPDWFIQL</sequence>
<evidence type="ECO:0000256" key="3">
    <source>
        <dbReference type="ARBA" id="ARBA00022670"/>
    </source>
</evidence>
<reference evidence="11" key="1">
    <citation type="submission" date="2020-10" db="EMBL/GenBank/DDBJ databases">
        <authorList>
            <person name="Gilroy R."/>
        </authorList>
    </citation>
    <scope>NUCLEOTIDE SEQUENCE</scope>
    <source>
        <strain evidence="11">B1-16210</strain>
    </source>
</reference>
<dbReference type="SUPFAM" id="SSF51261">
    <property type="entry name" value="Duplicated hybrid motif"/>
    <property type="match status" value="1"/>
</dbReference>
<comment type="subcellular location">
    <subcellularLocation>
        <location evidence="2">Cell envelope</location>
    </subcellularLocation>
</comment>
<comment type="caution">
    <text evidence="11">The sequence shown here is derived from an EMBL/GenBank/DDBJ whole genome shotgun (WGS) entry which is preliminary data.</text>
</comment>
<dbReference type="Proteomes" id="UP000721442">
    <property type="component" value="Unassembled WGS sequence"/>
</dbReference>
<dbReference type="Gene3D" id="3.10.450.350">
    <property type="match status" value="1"/>
</dbReference>
<evidence type="ECO:0000256" key="4">
    <source>
        <dbReference type="ARBA" id="ARBA00022723"/>
    </source>
</evidence>
<keyword evidence="8" id="KW-0472">Membrane</keyword>
<evidence type="ECO:0000256" key="2">
    <source>
        <dbReference type="ARBA" id="ARBA00004196"/>
    </source>
</evidence>
<evidence type="ECO:0000256" key="8">
    <source>
        <dbReference type="SAM" id="Phobius"/>
    </source>
</evidence>
<evidence type="ECO:0000256" key="5">
    <source>
        <dbReference type="ARBA" id="ARBA00022801"/>
    </source>
</evidence>